<dbReference type="EMBL" id="HBEQ01006922">
    <property type="protein sequence ID" value="CAD8518058.1"/>
    <property type="molecule type" value="Transcribed_RNA"/>
</dbReference>
<dbReference type="InterPro" id="IPR002300">
    <property type="entry name" value="aa-tRNA-synth_Ia"/>
</dbReference>
<keyword evidence="6 9" id="KW-0648">Protein biosynthesis</keyword>
<gene>
    <name evidence="13" type="ORF">MCOM1403_LOCUS5484</name>
</gene>
<dbReference type="CDD" id="cd07959">
    <property type="entry name" value="Anticodon_Ia_Leu_AEc"/>
    <property type="match status" value="1"/>
</dbReference>
<dbReference type="GO" id="GO:0002161">
    <property type="term" value="F:aminoacyl-tRNA deacylase activity"/>
    <property type="evidence" value="ECO:0007669"/>
    <property type="project" value="InterPro"/>
</dbReference>
<feature type="domain" description="Methionyl/Valyl/Leucyl/Isoleucyl-tRNA synthetase anticodon-binding" evidence="11">
    <location>
        <begin position="798"/>
        <end position="918"/>
    </location>
</feature>
<dbReference type="SUPFAM" id="SSF47323">
    <property type="entry name" value="Anticodon-binding domain of a subclass of class I aminoacyl-tRNA synthetases"/>
    <property type="match status" value="1"/>
</dbReference>
<dbReference type="PROSITE" id="PS00178">
    <property type="entry name" value="AA_TRNA_LIGASE_I"/>
    <property type="match status" value="1"/>
</dbReference>
<keyword evidence="4 9" id="KW-0547">Nucleotide-binding</keyword>
<feature type="domain" description="Aminoacyl-tRNA synthetase class Ia" evidence="10">
    <location>
        <begin position="189"/>
        <end position="755"/>
    </location>
</feature>
<dbReference type="Gene3D" id="3.90.740.10">
    <property type="entry name" value="Valyl/Leucyl/Isoleucyl-tRNA synthetase, editing domain"/>
    <property type="match status" value="1"/>
</dbReference>
<accession>A0A7S0NJP2</accession>
<evidence type="ECO:0000256" key="4">
    <source>
        <dbReference type="ARBA" id="ARBA00022741"/>
    </source>
</evidence>
<dbReference type="SUPFAM" id="SSF52374">
    <property type="entry name" value="Nucleotidylyl transferase"/>
    <property type="match status" value="1"/>
</dbReference>
<evidence type="ECO:0000259" key="12">
    <source>
        <dbReference type="Pfam" id="PF24810"/>
    </source>
</evidence>
<dbReference type="SUPFAM" id="SSF50677">
    <property type="entry name" value="ValRS/IleRS/LeuRS editing domain"/>
    <property type="match status" value="1"/>
</dbReference>
<dbReference type="Pfam" id="PF24810">
    <property type="entry name" value="RBD_LARS1"/>
    <property type="match status" value="1"/>
</dbReference>
<evidence type="ECO:0000256" key="9">
    <source>
        <dbReference type="RuleBase" id="RU363035"/>
    </source>
</evidence>
<name>A0A7S0NJP2_MICPS</name>
<dbReference type="FunFam" id="3.90.740.10:FF:000001">
    <property type="entry name" value="Leucine--tRNA ligase, cytoplasmic"/>
    <property type="match status" value="1"/>
</dbReference>
<evidence type="ECO:0000256" key="5">
    <source>
        <dbReference type="ARBA" id="ARBA00022840"/>
    </source>
</evidence>
<dbReference type="Pfam" id="PF08264">
    <property type="entry name" value="Anticodon_1"/>
    <property type="match status" value="1"/>
</dbReference>
<dbReference type="AlphaFoldDB" id="A0A7S0NJP2"/>
<dbReference type="Gene3D" id="3.40.50.620">
    <property type="entry name" value="HUPs"/>
    <property type="match status" value="1"/>
</dbReference>
<evidence type="ECO:0000256" key="2">
    <source>
        <dbReference type="ARBA" id="ARBA00013164"/>
    </source>
</evidence>
<organism evidence="13">
    <name type="scientific">Micromonas pusilla</name>
    <name type="common">Picoplanktonic green alga</name>
    <name type="synonym">Chromulina pusilla</name>
    <dbReference type="NCBI Taxonomy" id="38833"/>
    <lineage>
        <taxon>Eukaryota</taxon>
        <taxon>Viridiplantae</taxon>
        <taxon>Chlorophyta</taxon>
        <taxon>Mamiellophyceae</taxon>
        <taxon>Mamiellales</taxon>
        <taxon>Mamiellaceae</taxon>
        <taxon>Micromonas</taxon>
    </lineage>
</organism>
<sequence>MATARRDLLLDIQAKSQKKWADEKIFEVSAPRDGSKPPKFFGNFPYPYMNGMLHLGHAFSLSKLEFASAYHRLKGDEVLFPFAFHCTGMPIKASADKIKNEIAKYGNPPVFPVIDEAAEAEAAAQKAAEAAEAAKNADPTKFAAKKSKAVAKAGTATYQWDIMKSSGVPESEIPPFADPYHWLDYFPPLAKRDVAAMGCQVDWRRSFITTDHNPFYDAFVRWQFNTLKKIGKIIKAKRMAVYSPLDGQPCADHDRATGEGVGPQEYVLVKMRVYDECLVGELSPLAGRDVFLAAATLRPETMYGQTNCWALPDGDYGAFEMANGDVMVMCDRAARNLAFQEHTKEPGVVNKLLGFKGTALIGCAVKSPLAVLERIYCLPMMTILMNKGTGVVTSVPSDSPMDFMALSDLKAKPALREKFGVKDEWVMPFEVVPCVHIPEFGDACAPIVCEQLKIKSQNEKVKLEEAKGKTYLKGFTDGIMLLGAHKGEPVKLVKQKIRDIMIADGGAIVYSEPEKQVMSRSGDECVVALTDQWYLEYGEDAWRERSEKCLEGMVTYHDEARKAFQHTLGWLRQWACSRAFGLGTRMPWDPQYLIESLSDSTIYMAYYTVAHLLQGGDMYGKSRPSVDPEAMTDDVWDAVFLGTELNADSKFPKDLLDEMRAEFNFWYPFDLRVSGKDLIQNHLTFAIYNHTAIWEGDESKWPRGFRTNGHLLLNGEKMSKSTGNFKTLKTAIEEYSADAMRFALADAGDGIEDANFVHDTANAAILRFTKELEWIESIREASAQGKLRAADSSATFADRVFANAIDTAIARTKDHYENMMFREALKSGYYDLQSARDAYRVQCDGDAGMRADLVARFIEVSTLLIAPFTPHTCEHVWGAILGREGSVTKAGFPVGDAPDPSVAAAGKYLDDLVKTVRGGVAKATAPPKKKPAVPPPPKVCDRVDFFVAEKFGGWQEVCLGILADVYGADGTFPPVSDILEKVKASPLAAQADFKNVMKMVMPFVKFKMNEAAAAGRDALGVRLIFDEAGALRENSEYVARVCGLKDVGVFAADADSPEKAAAVKGGVKVDQATPGSPGVNFVVTELSVEGVTI</sequence>
<feature type="domain" description="Aminoacyl-tRNA synthetase class Ia" evidence="10">
    <location>
        <begin position="17"/>
        <end position="98"/>
    </location>
</feature>
<proteinExistence type="inferred from homology"/>
<dbReference type="InterPro" id="IPR004493">
    <property type="entry name" value="Leu-tRNA-synth_Ia_arc/euk"/>
</dbReference>
<dbReference type="GO" id="GO:0005524">
    <property type="term" value="F:ATP binding"/>
    <property type="evidence" value="ECO:0007669"/>
    <property type="project" value="UniProtKB-KW"/>
</dbReference>
<keyword evidence="3 9" id="KW-0436">Ligase</keyword>
<dbReference type="InterPro" id="IPR014729">
    <property type="entry name" value="Rossmann-like_a/b/a_fold"/>
</dbReference>
<dbReference type="GO" id="GO:0048608">
    <property type="term" value="P:reproductive structure development"/>
    <property type="evidence" value="ECO:0007669"/>
    <property type="project" value="UniProtKB-ARBA"/>
</dbReference>
<protein>
    <recommendedName>
        <fullName evidence="2">leucine--tRNA ligase</fullName>
        <ecNumber evidence="2">6.1.1.4</ecNumber>
    </recommendedName>
    <alternativeName>
        <fullName evidence="8">Leucyl-tRNA synthetase</fullName>
    </alternativeName>
</protein>
<evidence type="ECO:0000256" key="1">
    <source>
        <dbReference type="ARBA" id="ARBA00005594"/>
    </source>
</evidence>
<dbReference type="NCBIfam" id="TIGR00395">
    <property type="entry name" value="leuS_arch"/>
    <property type="match status" value="1"/>
</dbReference>
<evidence type="ECO:0000259" key="11">
    <source>
        <dbReference type="Pfam" id="PF08264"/>
    </source>
</evidence>
<dbReference type="GO" id="GO:0006429">
    <property type="term" value="P:leucyl-tRNA aminoacylation"/>
    <property type="evidence" value="ECO:0007669"/>
    <property type="project" value="InterPro"/>
</dbReference>
<dbReference type="EC" id="6.1.1.4" evidence="2"/>
<dbReference type="InterPro" id="IPR009008">
    <property type="entry name" value="Val/Leu/Ile-tRNA-synth_edit"/>
</dbReference>
<dbReference type="PANTHER" id="PTHR45794">
    <property type="entry name" value="LEUCYL-TRNA SYNTHETASE"/>
    <property type="match status" value="1"/>
</dbReference>
<dbReference type="InterPro" id="IPR013155">
    <property type="entry name" value="M/V/L/I-tRNA-synth_anticd-bd"/>
</dbReference>
<keyword evidence="5 9" id="KW-0067">ATP-binding</keyword>
<reference evidence="13" key="1">
    <citation type="submission" date="2021-01" db="EMBL/GenBank/DDBJ databases">
        <authorList>
            <person name="Corre E."/>
            <person name="Pelletier E."/>
            <person name="Niang G."/>
            <person name="Scheremetjew M."/>
            <person name="Finn R."/>
            <person name="Kale V."/>
            <person name="Holt S."/>
            <person name="Cochrane G."/>
            <person name="Meng A."/>
            <person name="Brown T."/>
            <person name="Cohen L."/>
        </authorList>
    </citation>
    <scope>NUCLEOTIDE SEQUENCE</scope>
    <source>
        <strain evidence="13">CCMP1723</strain>
    </source>
</reference>
<dbReference type="Pfam" id="PF00133">
    <property type="entry name" value="tRNA-synt_1"/>
    <property type="match status" value="2"/>
</dbReference>
<evidence type="ECO:0000256" key="3">
    <source>
        <dbReference type="ARBA" id="ARBA00022598"/>
    </source>
</evidence>
<dbReference type="PANTHER" id="PTHR45794:SF1">
    <property type="entry name" value="LEUCINE--TRNA LIGASE, CYTOPLASMIC"/>
    <property type="match status" value="1"/>
</dbReference>
<dbReference type="GO" id="GO:0004823">
    <property type="term" value="F:leucine-tRNA ligase activity"/>
    <property type="evidence" value="ECO:0007669"/>
    <property type="project" value="UniProtKB-EC"/>
</dbReference>
<evidence type="ECO:0000256" key="6">
    <source>
        <dbReference type="ARBA" id="ARBA00022917"/>
    </source>
</evidence>
<dbReference type="InterPro" id="IPR009080">
    <property type="entry name" value="tRNAsynth_Ia_anticodon-bd"/>
</dbReference>
<dbReference type="GO" id="GO:0009791">
    <property type="term" value="P:post-embryonic development"/>
    <property type="evidence" value="ECO:0007669"/>
    <property type="project" value="UniProtKB-ARBA"/>
</dbReference>
<evidence type="ECO:0000259" key="10">
    <source>
        <dbReference type="Pfam" id="PF00133"/>
    </source>
</evidence>
<dbReference type="InterPro" id="IPR055416">
    <property type="entry name" value="RBD_LARS1"/>
</dbReference>
<keyword evidence="7 9" id="KW-0030">Aminoacyl-tRNA synthetase</keyword>
<evidence type="ECO:0000313" key="13">
    <source>
        <dbReference type="EMBL" id="CAD8518058.1"/>
    </source>
</evidence>
<feature type="domain" description="Leucine--tRNA ligase RagD-binding" evidence="12">
    <location>
        <begin position="947"/>
        <end position="1021"/>
    </location>
</feature>
<evidence type="ECO:0000256" key="7">
    <source>
        <dbReference type="ARBA" id="ARBA00023146"/>
    </source>
</evidence>
<evidence type="ECO:0000256" key="8">
    <source>
        <dbReference type="ARBA" id="ARBA00030520"/>
    </source>
</evidence>
<dbReference type="Gene3D" id="1.10.730.10">
    <property type="entry name" value="Isoleucyl-tRNA Synthetase, Domain 1"/>
    <property type="match status" value="1"/>
</dbReference>
<comment type="similarity">
    <text evidence="1 9">Belongs to the class-I aminoacyl-tRNA synthetase family.</text>
</comment>
<dbReference type="InterPro" id="IPR001412">
    <property type="entry name" value="aa-tRNA-synth_I_CS"/>
</dbReference>